<gene>
    <name evidence="3" type="ORF">SAMN05421770_103226</name>
</gene>
<dbReference type="RefSeq" id="WP_176441692.1">
    <property type="nucleotide sequence ID" value="NZ_FZOU01000003.1"/>
</dbReference>
<comment type="similarity">
    <text evidence="1 2">Belongs to the phD/YefM antitoxin family.</text>
</comment>
<name>A0A239IQZ9_9BACT</name>
<dbReference type="SUPFAM" id="SSF143120">
    <property type="entry name" value="YefM-like"/>
    <property type="match status" value="1"/>
</dbReference>
<dbReference type="Gene3D" id="3.40.1620.10">
    <property type="entry name" value="YefM-like domain"/>
    <property type="match status" value="1"/>
</dbReference>
<dbReference type="Proteomes" id="UP000198356">
    <property type="component" value="Unassembled WGS sequence"/>
</dbReference>
<evidence type="ECO:0000256" key="1">
    <source>
        <dbReference type="ARBA" id="ARBA00009981"/>
    </source>
</evidence>
<keyword evidence="4" id="KW-1185">Reference proteome</keyword>
<comment type="function">
    <text evidence="2">Antitoxin component of a type II toxin-antitoxin (TA) system.</text>
</comment>
<dbReference type="InterPro" id="IPR006442">
    <property type="entry name" value="Antitoxin_Phd/YefM"/>
</dbReference>
<dbReference type="InterPro" id="IPR036165">
    <property type="entry name" value="YefM-like_sf"/>
</dbReference>
<reference evidence="3 4" key="1">
    <citation type="submission" date="2017-06" db="EMBL/GenBank/DDBJ databases">
        <authorList>
            <person name="Kim H.J."/>
            <person name="Triplett B.A."/>
        </authorList>
    </citation>
    <scope>NUCLEOTIDE SEQUENCE [LARGE SCALE GENOMIC DNA]</scope>
    <source>
        <strain evidence="3 4">DSM 18704</strain>
    </source>
</reference>
<sequence>MAIASKAPGAHSARPAMEEVSIAEAKAHLSSILNGVENLRRPVTISRRGIPIAQIIPIAHKSAPKLSGSMSGTGRILGDIESPLEIEWTAGDQ</sequence>
<dbReference type="NCBIfam" id="TIGR01552">
    <property type="entry name" value="phd_fam"/>
    <property type="match status" value="1"/>
</dbReference>
<dbReference type="EMBL" id="FZOU01000003">
    <property type="protein sequence ID" value="SNS95822.1"/>
    <property type="molecule type" value="Genomic_DNA"/>
</dbReference>
<accession>A0A239IQZ9</accession>
<protein>
    <recommendedName>
        <fullName evidence="2">Antitoxin</fullName>
    </recommendedName>
</protein>
<evidence type="ECO:0000313" key="4">
    <source>
        <dbReference type="Proteomes" id="UP000198356"/>
    </source>
</evidence>
<dbReference type="Pfam" id="PF02604">
    <property type="entry name" value="PhdYeFM_antitox"/>
    <property type="match status" value="1"/>
</dbReference>
<dbReference type="AlphaFoldDB" id="A0A239IQZ9"/>
<evidence type="ECO:0000313" key="3">
    <source>
        <dbReference type="EMBL" id="SNS95822.1"/>
    </source>
</evidence>
<proteinExistence type="inferred from homology"/>
<organism evidence="3 4">
    <name type="scientific">Granulicella rosea</name>
    <dbReference type="NCBI Taxonomy" id="474952"/>
    <lineage>
        <taxon>Bacteria</taxon>
        <taxon>Pseudomonadati</taxon>
        <taxon>Acidobacteriota</taxon>
        <taxon>Terriglobia</taxon>
        <taxon>Terriglobales</taxon>
        <taxon>Acidobacteriaceae</taxon>
        <taxon>Granulicella</taxon>
    </lineage>
</organism>
<evidence type="ECO:0000256" key="2">
    <source>
        <dbReference type="RuleBase" id="RU362080"/>
    </source>
</evidence>